<evidence type="ECO:0000313" key="1">
    <source>
        <dbReference type="EMBL" id="ABT13664.1"/>
    </source>
</evidence>
<organism evidence="1 2">
    <name type="scientific">Paramecium bursaria Chlorella virus MT325</name>
    <name type="common">PBCV-MT325</name>
    <dbReference type="NCBI Taxonomy" id="346932"/>
    <lineage>
        <taxon>Viruses</taxon>
        <taxon>Varidnaviria</taxon>
        <taxon>Bamfordvirae</taxon>
        <taxon>Nucleocytoviricota</taxon>
        <taxon>Megaviricetes</taxon>
        <taxon>Algavirales</taxon>
        <taxon>Phycodnaviridae</taxon>
        <taxon>Chlorovirus</taxon>
        <taxon>Chlorovirus conductrix</taxon>
        <taxon>Paramecium bursaria Chlorella virus A1</taxon>
    </lineage>
</organism>
<name>A7ITJ0_PBCVM</name>
<proteinExistence type="predicted"/>
<evidence type="ECO:0000313" key="2">
    <source>
        <dbReference type="Proteomes" id="UP000246715"/>
    </source>
</evidence>
<protein>
    <submittedName>
        <fullName evidence="1">Uncharacterized protein m110L</fullName>
    </submittedName>
</protein>
<sequence length="68" mass="7586">MIVPATSMASKFVSRWFRTLALATTVAGFFLAFERSLAIRARCFLYENHWSSSMTMHFSVSSSITATG</sequence>
<dbReference type="EMBL" id="DQ491001">
    <property type="protein sequence ID" value="ABT13664.1"/>
    <property type="molecule type" value="Genomic_DNA"/>
</dbReference>
<gene>
    <name evidence="1" type="primary">m110L</name>
    <name evidence="1" type="ORF">MT325_m110L</name>
</gene>
<organismHost>
    <name type="scientific">Paramecium bursaria</name>
    <dbReference type="NCBI Taxonomy" id="74790"/>
</organismHost>
<accession>A7ITJ0</accession>
<reference evidence="1 2" key="1">
    <citation type="journal article" date="2007" name="Virology">
        <title>Sequence and annotation of the 314-kb MT325 and the 321-kb FR483 viruses that infect Chlorella Pbi.</title>
        <authorList>
            <person name="Fitzgerald L.A."/>
            <person name="Graves M.V."/>
            <person name="Li X."/>
            <person name="Feldblyum T."/>
            <person name="Hartigan J."/>
            <person name="Van Etten J.L."/>
        </authorList>
    </citation>
    <scope>NUCLEOTIDE SEQUENCE [LARGE SCALE GENOMIC DNA]</scope>
    <source>
        <strain evidence="1 2">MT325</strain>
    </source>
</reference>
<dbReference type="Proteomes" id="UP000246715">
    <property type="component" value="Segment"/>
</dbReference>